<dbReference type="Gene3D" id="2.160.20.10">
    <property type="entry name" value="Single-stranded right-handed beta-helix, Pectin lyase-like"/>
    <property type="match status" value="3"/>
</dbReference>
<accession>A0ABX1M3Z4</accession>
<dbReference type="SUPFAM" id="SSF51126">
    <property type="entry name" value="Pectin lyase-like"/>
    <property type="match status" value="4"/>
</dbReference>
<reference evidence="2 3" key="1">
    <citation type="submission" date="2018-06" db="EMBL/GenBank/DDBJ databases">
        <title>Comparative genomics of Brasilonema spp. strains.</title>
        <authorList>
            <person name="Alvarenga D.O."/>
            <person name="Fiore M.F."/>
            <person name="Varani A.M."/>
        </authorList>
    </citation>
    <scope>NUCLEOTIDE SEQUENCE [LARGE SCALE GENOMIC DNA]</scope>
    <source>
        <strain evidence="2 3">UFV-OR1</strain>
    </source>
</reference>
<proteinExistence type="predicted"/>
<gene>
    <name evidence="2" type="ORF">DP115_03315</name>
</gene>
<evidence type="ECO:0000313" key="2">
    <source>
        <dbReference type="EMBL" id="NMF61871.1"/>
    </source>
</evidence>
<dbReference type="SMART" id="SM00912">
    <property type="entry name" value="Haemagg_act"/>
    <property type="match status" value="1"/>
</dbReference>
<name>A0ABX1M3Z4_9CYAN</name>
<sequence>MLEISTRWGALLGIAIAQGTLALPIAGVFSLFGDCAVAQVIPDGTLPNNSSVQTERSSFNITGGTQAGSNLFHSFREFSVPTNSTALFNNTADIQNIISRVTGNSISNIDGLIRSLGTANLFLINPNGIIFGQNARLDIGGSFFATSANSMKFADGFEFSATDPKATPLLTISVPTGLQYANNASSVEVRESSLQVTPGKTLALVGGNVSIDAGQLLVPGGRVELGGVAGNGNIGLAANDGQLRLTFPQEVSLTDVLLTNGAQVNVSARGDGSIAVNAQRLNISGSGTRVQAGIDSELLSTGRRGNIEFNAKEVTNIDGGVISNVVLENGVGNAGDINITTGSLIVSNGGKIETSTFGQGNAGNLRINARDTIEFTNGAFAFSQVEREGVGDGGEISMDTGSLSVSNGSQLRTWTTGKGNAGSVNIIARDAVSFQNGGAVFSTVEPNAIGNGNNIRIQAKSLSVVNGSFLTANTLGQGNAGNVTIDARDSVVFERGTATSSVGVPEFGAGFGNGGDVRIKTGSLRLSNNARLLASSSKGRGNAGNVNVEARDTVSLSDESFIFSQLEGGSTGNGGNINISTGSLSVVSGSILSSDIFGVGNGGNISINARDNVSFLTEGGAYSLVNSQAVGDGGNIDINTGSLVVGNGSFMAASILGKGNAGTITINATDSISLDGLNRKGFPGGIYSEVARGGVGKGGNININTRSLSVTNGAQIVTDIDGRGSAGTVNINATDFISFDGVGKNVIQGSGQSSGAYSSVGLQEGVGNGGNINIFTRSLSLTNGAAVITNTLGQGNAGNVKIIATDNILIDGASSNSLPSAVKSVVETGSVGDGGEIDITSKLLQVTNFGEISSSSEGNGTAGNMTLNARSIRLNNDALLTANTRSAKVVPNREQATININSQDLIMSRNSNIFTNATGENVNGGNINIYTDFLIGFKNSDISANSANFRGGNVRINATGIFGTQFRNASTPNSDITATGGSPELSGTVQINTPEIDLNSGLVNLPSVPVDTKVAQTCTEGNPIVKSQFTITGRGGLPPNPGEPLNTDAVQVNLVTLNPEVDKRSITTVSTNPTSRTPDRIVEATGWLIDADGNVVLTANPTAITPHSSWQKIADCRAFNQQHKH</sequence>
<dbReference type="Pfam" id="PF05860">
    <property type="entry name" value="TPS"/>
    <property type="match status" value="1"/>
</dbReference>
<keyword evidence="3" id="KW-1185">Reference proteome</keyword>
<protein>
    <recommendedName>
        <fullName evidence="1">Filamentous haemagglutinin FhaB/tRNA nuclease CdiA-like TPS domain-containing protein</fullName>
    </recommendedName>
</protein>
<comment type="caution">
    <text evidence="2">The sequence shown here is derived from an EMBL/GenBank/DDBJ whole genome shotgun (WGS) entry which is preliminary data.</text>
</comment>
<dbReference type="RefSeq" id="WP_169263467.1">
    <property type="nucleotide sequence ID" value="NZ_QMEC01000008.1"/>
</dbReference>
<evidence type="ECO:0000259" key="1">
    <source>
        <dbReference type="SMART" id="SM00912"/>
    </source>
</evidence>
<dbReference type="NCBIfam" id="TIGR01901">
    <property type="entry name" value="adhes_NPXG"/>
    <property type="match status" value="1"/>
</dbReference>
<feature type="domain" description="Filamentous haemagglutinin FhaB/tRNA nuclease CdiA-like TPS" evidence="1">
    <location>
        <begin position="42"/>
        <end position="154"/>
    </location>
</feature>
<dbReference type="InterPro" id="IPR012334">
    <property type="entry name" value="Pectin_lyas_fold"/>
</dbReference>
<dbReference type="InterPro" id="IPR008638">
    <property type="entry name" value="FhaB/CdiA-like_TPS"/>
</dbReference>
<dbReference type="Proteomes" id="UP000762253">
    <property type="component" value="Unassembled WGS sequence"/>
</dbReference>
<evidence type="ECO:0000313" key="3">
    <source>
        <dbReference type="Proteomes" id="UP000762253"/>
    </source>
</evidence>
<dbReference type="InterPro" id="IPR011050">
    <property type="entry name" value="Pectin_lyase_fold/virulence"/>
</dbReference>
<organism evidence="2 3">
    <name type="scientific">Brasilonema octagenarum UFV-OR1</name>
    <dbReference type="NCBI Taxonomy" id="417115"/>
    <lineage>
        <taxon>Bacteria</taxon>
        <taxon>Bacillati</taxon>
        <taxon>Cyanobacteriota</taxon>
        <taxon>Cyanophyceae</taxon>
        <taxon>Nostocales</taxon>
        <taxon>Scytonemataceae</taxon>
        <taxon>Brasilonema</taxon>
        <taxon>Octagenarum group</taxon>
    </lineage>
</organism>
<dbReference type="EMBL" id="QMEC01000008">
    <property type="protein sequence ID" value="NMF61871.1"/>
    <property type="molecule type" value="Genomic_DNA"/>
</dbReference>